<gene>
    <name evidence="4" type="ORF">CPZ25_008875</name>
</gene>
<dbReference type="InterPro" id="IPR036116">
    <property type="entry name" value="FN3_sf"/>
</dbReference>
<dbReference type="InterPro" id="IPR003961">
    <property type="entry name" value="FN3_dom"/>
</dbReference>
<reference evidence="4 5" key="1">
    <citation type="submission" date="2018-05" db="EMBL/GenBank/DDBJ databases">
        <title>Genome comparison of Eubacterium sp.</title>
        <authorList>
            <person name="Feng Y."/>
            <person name="Sanchez-Andrea I."/>
            <person name="Stams A.J.M."/>
            <person name="De Vos W.M."/>
        </authorList>
    </citation>
    <scope>NUCLEOTIDE SEQUENCE [LARGE SCALE GENOMIC DNA]</scope>
    <source>
        <strain evidence="4 5">YI</strain>
    </source>
</reference>
<evidence type="ECO:0000313" key="4">
    <source>
        <dbReference type="EMBL" id="QCT71438.1"/>
    </source>
</evidence>
<dbReference type="GO" id="GO:0004553">
    <property type="term" value="F:hydrolase activity, hydrolyzing O-glycosyl compounds"/>
    <property type="evidence" value="ECO:0007669"/>
    <property type="project" value="InterPro"/>
</dbReference>
<dbReference type="Pfam" id="PF07532">
    <property type="entry name" value="Big_4"/>
    <property type="match status" value="1"/>
</dbReference>
<dbReference type="InterPro" id="IPR016134">
    <property type="entry name" value="Dockerin_dom"/>
</dbReference>
<name>A0A4P9C7D8_EUBML</name>
<protein>
    <recommendedName>
        <fullName evidence="6">Fibronectin type III domain-containing protein</fullName>
    </recommendedName>
</protein>
<dbReference type="GO" id="GO:0000272">
    <property type="term" value="P:polysaccharide catabolic process"/>
    <property type="evidence" value="ECO:0007669"/>
    <property type="project" value="InterPro"/>
</dbReference>
<evidence type="ECO:0000259" key="2">
    <source>
        <dbReference type="PROSITE" id="PS50853"/>
    </source>
</evidence>
<dbReference type="CDD" id="cd14253">
    <property type="entry name" value="Dockerin"/>
    <property type="match status" value="1"/>
</dbReference>
<dbReference type="Pfam" id="PF00404">
    <property type="entry name" value="Dockerin_1"/>
    <property type="match status" value="1"/>
</dbReference>
<dbReference type="SMART" id="SM00060">
    <property type="entry name" value="FN3"/>
    <property type="match status" value="4"/>
</dbReference>
<keyword evidence="5" id="KW-1185">Reference proteome</keyword>
<proteinExistence type="predicted"/>
<feature type="compositionally biased region" description="Polar residues" evidence="1">
    <location>
        <begin position="741"/>
        <end position="751"/>
    </location>
</feature>
<feature type="domain" description="Fibronectin type-III" evidence="2">
    <location>
        <begin position="661"/>
        <end position="748"/>
    </location>
</feature>
<dbReference type="SUPFAM" id="SSF63446">
    <property type="entry name" value="Type I dockerin domain"/>
    <property type="match status" value="1"/>
</dbReference>
<dbReference type="InterPro" id="IPR036439">
    <property type="entry name" value="Dockerin_dom_sf"/>
</dbReference>
<feature type="domain" description="Fibronectin type-III" evidence="2">
    <location>
        <begin position="1589"/>
        <end position="1681"/>
    </location>
</feature>
<dbReference type="PROSITE" id="PS51766">
    <property type="entry name" value="DOCKERIN"/>
    <property type="match status" value="1"/>
</dbReference>
<dbReference type="Gene3D" id="1.10.1330.10">
    <property type="entry name" value="Dockerin domain"/>
    <property type="match status" value="1"/>
</dbReference>
<evidence type="ECO:0000259" key="3">
    <source>
        <dbReference type="PROSITE" id="PS51766"/>
    </source>
</evidence>
<feature type="compositionally biased region" description="Low complexity" evidence="1">
    <location>
        <begin position="731"/>
        <end position="740"/>
    </location>
</feature>
<dbReference type="InterPro" id="IPR002105">
    <property type="entry name" value="Dockerin_1_rpt"/>
</dbReference>
<dbReference type="InterPro" id="IPR041248">
    <property type="entry name" value="YDG"/>
</dbReference>
<dbReference type="KEGG" id="emt:CPZ25_008875"/>
<evidence type="ECO:0000313" key="5">
    <source>
        <dbReference type="Proteomes" id="UP000218387"/>
    </source>
</evidence>
<dbReference type="SUPFAM" id="SSF49265">
    <property type="entry name" value="Fibronectin type III"/>
    <property type="match status" value="2"/>
</dbReference>
<dbReference type="EMBL" id="CP029487">
    <property type="protein sequence ID" value="QCT71438.1"/>
    <property type="molecule type" value="Genomic_DNA"/>
</dbReference>
<dbReference type="Proteomes" id="UP000218387">
    <property type="component" value="Chromosome"/>
</dbReference>
<dbReference type="InterPro" id="IPR011081">
    <property type="entry name" value="Big_4"/>
</dbReference>
<dbReference type="RefSeq" id="WP_096920226.1">
    <property type="nucleotide sequence ID" value="NZ_CP029487.1"/>
</dbReference>
<feature type="region of interest" description="Disordered" evidence="1">
    <location>
        <begin position="731"/>
        <end position="763"/>
    </location>
</feature>
<dbReference type="Pfam" id="PF18657">
    <property type="entry name" value="YDG"/>
    <property type="match status" value="3"/>
</dbReference>
<feature type="domain" description="Dockerin" evidence="3">
    <location>
        <begin position="2219"/>
        <end position="2285"/>
    </location>
</feature>
<accession>A0A4P9C7D8</accession>
<dbReference type="PROSITE" id="PS50853">
    <property type="entry name" value="FN3"/>
    <property type="match status" value="2"/>
</dbReference>
<organism evidence="4 5">
    <name type="scientific">Eubacterium maltosivorans</name>
    <dbReference type="NCBI Taxonomy" id="2041044"/>
    <lineage>
        <taxon>Bacteria</taxon>
        <taxon>Bacillati</taxon>
        <taxon>Bacillota</taxon>
        <taxon>Clostridia</taxon>
        <taxon>Eubacteriales</taxon>
        <taxon>Eubacteriaceae</taxon>
        <taxon>Eubacterium</taxon>
    </lineage>
</organism>
<sequence length="2285" mass="241090">MKKRKTKEVSQKLAAGMMSGVMLLSSTGATTLAQEALPTDVLSGGDDTRQMQKGVALTAEQAAPTLASRTSTSVTLNSTDSLYYTAYKRDGGTAEVWKQASGGTIVFEGLEAGTAYSFQCSADSNGNNPSPAASYYTLQAAPSTPESCAAISYPEETITISPGYEMNTVSDFKGDPIKSGDVISAFIGKSLYIRAVKKGEIPEGEAAAYAIKSRPENTTAVPADRVTRTTSGFSFTPDALGVYQYTGGSQLIPKTINGGRVTGLQPGTTYNLISYTAATDEAFKSGTDSQELRTKSVVAPATKDGPGQSDSANTVKVDKNEADLAESITYTVSYAEGYTPSMTIGGTELSIDAAQVDPENRTAVFSYTVKESDTTINAVVHFNNRSVKAADTLGAKTLYANDAANTSAEALAASLDSKVRVTYDNKTTGEVDAHWQMKKGQTFKIKGGEYTYEALLGDVTATQALRVLAVNAAFEPLKDEKLPVKSGGYTMADLGLKDTLEVTYSGTGFETVTDNAAVNWSPSVPANFGAKQTDRQVFTGTVAIPEWATVNSTAVSREITFGTPVKVEGLVLYSKAYDGTTVANWNKDGLSFMTLLCDGSPLEGYTLSGSSPVIHLDSANVGKRTIASVEDLSISGPEADKYVLDFSGLSTTITKQVNVAAPDKPTVVPASVTDASAEVSVADPADGYRLEYACAEDSQAPAVWQTSGTFIGLKPGTSYQFYARYAESSNNAASPASQASDTAKTDAQVSEPTKAGAGKNDAGCTITASTTHAKAGEKVTYTVKPSENYTVAEADGLKVNGQAVALTKGAQDPTGVSTYTADYTVTDQDTVIKAEASFSSRTISTVTAPTAVTMNANDPKNASQQALEQSLPQTVQAVYDNGASGEESVQWVLDESSSWDIKGGTYAYNGTLVSSPAKTTTMSVTVDKVTATMPVIAAKTIAIRDEAYTMEELGLGSTVKVTFDQSVDAMDCPVSWNPQSPGDFGTKGGSAAEKTFTGMVTLPDWATVSGAAEVTAEYKTAAPLTVTGITVKPKAYDGTKTAELDLTSAALVGAAAGADVSFNKSASLTAEFEDASVGANKTVNVTGNALSGADADKYIIDWAASKLMGEITKASVSAAPAAPVVDVSQTTSTRIALKPVEITDPTALAAGAKAQYSQDKINWQTSPVFTGLEPGTAYTFYARVGATGNTNASDASAASASESTKVAVIAPVLDIFGDCAAGQGCSVELYDAANKKITSLLEAAAGDKVTYKITYCDAHTMHFTFKGQELALSETTEGMKKARDQKRTWYYEYTVQPGDKTVTASAEAAEKSVKEITAEPIIMAANDVRNQSLENIEKALPKFVQFEYDNGTEGTDSIKSWSLKNGEWDIKGSDLTYVGTLTNNTKAKVTQVVKVEPVTAEIETTVGKITIKEKPEGYTLAELESEGLPTTASIRYDNYVDIRDKTAAIIWQLPEDFGKVAKDPAEITGKAVLPEWATAATDVMQASFTVTARQQAKLIIDPADITKVYDGSTVIENVPVRLDESTLDADHKKVALSGETATVRFQTPNAGTGLNYSVEGLTLTGEDEAWYSLTSNYKDGVITQAQIEAPGAPSVADISLKSIALKPVELDGPAKASGAKVIYQISSDNGKNYGDNADKYSPVFKNLDPGKAYSFRAIVEATANTEASEPGMALEVRTKFNPVLPIIAKTSPCAGDAECQIEMTDAQGRTITEKSEVGAGDVIHYTVTSCDHHTPGRLLINSKTEVALSGTDKVRTGAYTITGEDSQLISQITFNDRQAVRVESPDPIEMYANDDRNQSADDLAGCLPKEVAVIYDNGTQGAEAISKWNPSGMTWNPRGGDYIYVAAVGAGGQFFALQNVTVKPVSAAYEPFADTTLPTREMPYTWQELGLLDTIAVTYTSEDGTIKETKDEPLVWTPDVPEDFGTAEATQTFTAKLALPAYAGGEKVLTKTVRVSEKSALVIRGVKAQDKVYDGTADAVLDFSQATFTGDPGFGSYTVDWDQATGAFEDANAGDSKKVTVEGIVLSGQDADHYILSVEQVSASIKKAEITGVVFENARFPEDGATHSLKAVYPEDCGITGVSYTYEKDGVKTTEAPKAAGTYTVTASFTVDDNHQAKAPMTATMVIGEAGGTVEDPVVEGLPEGVTGCTVTADKDHVTEAGEVVTYTVTRNQDRKSYVPAVMTVNGQALTLTYDRAAGSYQAVYVAEDPTVSVTATVQYVLLGSFNGDSTINIIDAQQIAQAVAAGQTPSAVQKAAGDVNFDNKVNIIDAQQIAQYTADPEKKF</sequence>
<evidence type="ECO:0008006" key="6">
    <source>
        <dbReference type="Google" id="ProtNLM"/>
    </source>
</evidence>
<evidence type="ECO:0000256" key="1">
    <source>
        <dbReference type="SAM" id="MobiDB-lite"/>
    </source>
</evidence>